<evidence type="ECO:0000256" key="5">
    <source>
        <dbReference type="ARBA" id="ARBA00023136"/>
    </source>
</evidence>
<evidence type="ECO:0000313" key="9">
    <source>
        <dbReference type="EMBL" id="OJD13958.1"/>
    </source>
</evidence>
<comment type="caution">
    <text evidence="9">The sequence shown here is derived from an EMBL/GenBank/DDBJ whole genome shotgun (WGS) entry which is preliminary data.</text>
</comment>
<dbReference type="STRING" id="1447872.A0A1J9PD56"/>
<evidence type="ECO:0000256" key="2">
    <source>
        <dbReference type="ARBA" id="ARBA00022448"/>
    </source>
</evidence>
<keyword evidence="10" id="KW-1185">Reference proteome</keyword>
<evidence type="ECO:0000256" key="1">
    <source>
        <dbReference type="ARBA" id="ARBA00004141"/>
    </source>
</evidence>
<dbReference type="FunFam" id="1.20.1250.20:FF:000034">
    <property type="entry name" value="MFS general substrate transporter"/>
    <property type="match status" value="1"/>
</dbReference>
<keyword evidence="3 7" id="KW-0812">Transmembrane</keyword>
<dbReference type="AlphaFoldDB" id="A0A1J9PD56"/>
<evidence type="ECO:0000259" key="8">
    <source>
        <dbReference type="PROSITE" id="PS50850"/>
    </source>
</evidence>
<evidence type="ECO:0000256" key="3">
    <source>
        <dbReference type="ARBA" id="ARBA00022692"/>
    </source>
</evidence>
<feature type="transmembrane region" description="Helical" evidence="7">
    <location>
        <begin position="369"/>
        <end position="390"/>
    </location>
</feature>
<gene>
    <name evidence="9" type="ORF">AJ78_05645</name>
</gene>
<evidence type="ECO:0000313" key="10">
    <source>
        <dbReference type="Proteomes" id="UP000182235"/>
    </source>
</evidence>
<feature type="transmembrane region" description="Helical" evidence="7">
    <location>
        <begin position="102"/>
        <end position="123"/>
    </location>
</feature>
<accession>A0A1J9PD56</accession>
<feature type="domain" description="Major facilitator superfamily (MFS) profile" evidence="8">
    <location>
        <begin position="64"/>
        <end position="521"/>
    </location>
</feature>
<dbReference type="PROSITE" id="PS50850">
    <property type="entry name" value="MFS"/>
    <property type="match status" value="1"/>
</dbReference>
<feature type="transmembrane region" description="Helical" evidence="7">
    <location>
        <begin position="429"/>
        <end position="449"/>
    </location>
</feature>
<sequence length="521" mass="58061">MEKRDPETGDTSTRKKESVSEEHVTFKNSEDIVGIDVDDPDAGLSDEEKAEMDRKLVRKLDMKLIPWLCLLYLVSFLDRTNIGNAKIDGLQEDLRLTNGQYNATLTIFFVSYSVLEPLTNILLKRWRPSVFIPTIMVLWGICMTCMGLVHNFAGLMAARWFLGVAEAGLFPGVGYFLSCWYKRCEFGIRMAIFFSAAAVAGSFGGLLAAAISQMKGIGGKPGWAWIFILEGLVTIVIGFISFWAVHDFPDQATFLSKEDRKRVIRRLAADKQSSAEHEKFKMDYFWASVKDWKTYTSAIVYMGCDGSLYAFSLFVPTIIHELRSAFLNISPCPGYSSTKAQLLSVPPYAVAAILTIAIGYIADRTRQRGICNIAVSLFGIVGFCMLLGSQAPGVKYAGTFFGAMGIYPAIANTISWASNNTEGVYKRGVTLGIVIGWGNLQGCVTSNIYRGNDKPEFYPGHGTVLAYLFFFQLGGSVVQYILLRIENGKRLRGERDIWVEGLDQKQIEMRGDMRPDFIYTL</sequence>
<dbReference type="Pfam" id="PF07690">
    <property type="entry name" value="MFS_1"/>
    <property type="match status" value="1"/>
</dbReference>
<name>A0A1J9PD56_9EURO</name>
<protein>
    <recommendedName>
        <fullName evidence="8">Major facilitator superfamily (MFS) profile domain-containing protein</fullName>
    </recommendedName>
</protein>
<evidence type="ECO:0000256" key="7">
    <source>
        <dbReference type="SAM" id="Phobius"/>
    </source>
</evidence>
<feature type="transmembrane region" description="Helical" evidence="7">
    <location>
        <begin position="130"/>
        <end position="152"/>
    </location>
</feature>
<keyword evidence="5 7" id="KW-0472">Membrane</keyword>
<feature type="transmembrane region" description="Helical" evidence="7">
    <location>
        <begin position="64"/>
        <end position="82"/>
    </location>
</feature>
<dbReference type="SUPFAM" id="SSF103473">
    <property type="entry name" value="MFS general substrate transporter"/>
    <property type="match status" value="1"/>
</dbReference>
<feature type="transmembrane region" description="Helical" evidence="7">
    <location>
        <begin position="298"/>
        <end position="319"/>
    </location>
</feature>
<dbReference type="InterPro" id="IPR036259">
    <property type="entry name" value="MFS_trans_sf"/>
</dbReference>
<keyword evidence="2" id="KW-0813">Transport</keyword>
<dbReference type="GO" id="GO:0016020">
    <property type="term" value="C:membrane"/>
    <property type="evidence" value="ECO:0007669"/>
    <property type="project" value="UniProtKB-SubCell"/>
</dbReference>
<feature type="transmembrane region" description="Helical" evidence="7">
    <location>
        <begin position="464"/>
        <end position="483"/>
    </location>
</feature>
<feature type="transmembrane region" description="Helical" evidence="7">
    <location>
        <begin position="345"/>
        <end position="362"/>
    </location>
</feature>
<keyword evidence="4 7" id="KW-1133">Transmembrane helix</keyword>
<feature type="transmembrane region" description="Helical" evidence="7">
    <location>
        <begin position="158"/>
        <end position="178"/>
    </location>
</feature>
<dbReference type="PANTHER" id="PTHR43791">
    <property type="entry name" value="PERMEASE-RELATED"/>
    <property type="match status" value="1"/>
</dbReference>
<dbReference type="VEuPathDB" id="FungiDB:AJ78_05645"/>
<comment type="subcellular location">
    <subcellularLocation>
        <location evidence="1">Membrane</location>
        <topology evidence="1">Multi-pass membrane protein</topology>
    </subcellularLocation>
</comment>
<dbReference type="FunFam" id="1.20.1250.20:FF:000068">
    <property type="entry name" value="MFS general substrate transporter"/>
    <property type="match status" value="1"/>
</dbReference>
<feature type="transmembrane region" description="Helical" evidence="7">
    <location>
        <begin position="190"/>
        <end position="211"/>
    </location>
</feature>
<dbReference type="CDD" id="cd17327">
    <property type="entry name" value="MFS_FEN2_like"/>
    <property type="match status" value="1"/>
</dbReference>
<proteinExistence type="predicted"/>
<dbReference type="EMBL" id="LGRN01000255">
    <property type="protein sequence ID" value="OJD13958.1"/>
    <property type="molecule type" value="Genomic_DNA"/>
</dbReference>
<dbReference type="Gene3D" id="1.20.1250.20">
    <property type="entry name" value="MFS general substrate transporter like domains"/>
    <property type="match status" value="2"/>
</dbReference>
<dbReference type="InterPro" id="IPR020846">
    <property type="entry name" value="MFS_dom"/>
</dbReference>
<evidence type="ECO:0000256" key="4">
    <source>
        <dbReference type="ARBA" id="ARBA00022989"/>
    </source>
</evidence>
<dbReference type="GO" id="GO:0022857">
    <property type="term" value="F:transmembrane transporter activity"/>
    <property type="evidence" value="ECO:0007669"/>
    <property type="project" value="InterPro"/>
</dbReference>
<dbReference type="OrthoDB" id="2962993at2759"/>
<feature type="region of interest" description="Disordered" evidence="6">
    <location>
        <begin position="1"/>
        <end position="25"/>
    </location>
</feature>
<dbReference type="PANTHER" id="PTHR43791:SF19">
    <property type="entry name" value="TRANSPORTER, PUTATIVE (AFU_ORTHOLOGUE AFUA_1G01812)-RELATED"/>
    <property type="match status" value="1"/>
</dbReference>
<evidence type="ECO:0000256" key="6">
    <source>
        <dbReference type="SAM" id="MobiDB-lite"/>
    </source>
</evidence>
<feature type="transmembrane region" description="Helical" evidence="7">
    <location>
        <begin position="396"/>
        <end position="417"/>
    </location>
</feature>
<dbReference type="InterPro" id="IPR011701">
    <property type="entry name" value="MFS"/>
</dbReference>
<reference evidence="9 10" key="1">
    <citation type="submission" date="2015-07" db="EMBL/GenBank/DDBJ databases">
        <title>Emmonsia species relationships and genome sequence.</title>
        <authorList>
            <consortium name="The Broad Institute Genomics Platform"/>
            <person name="Cuomo C.A."/>
            <person name="Munoz J.F."/>
            <person name="Imamovic A."/>
            <person name="Priest M.E."/>
            <person name="Young S."/>
            <person name="Clay O.K."/>
            <person name="McEwen J.G."/>
        </authorList>
    </citation>
    <scope>NUCLEOTIDE SEQUENCE [LARGE SCALE GENOMIC DNA]</scope>
    <source>
        <strain evidence="9 10">UAMH 9510</strain>
    </source>
</reference>
<feature type="transmembrane region" description="Helical" evidence="7">
    <location>
        <begin position="223"/>
        <end position="245"/>
    </location>
</feature>
<dbReference type="Proteomes" id="UP000182235">
    <property type="component" value="Unassembled WGS sequence"/>
</dbReference>
<organism evidence="9 10">
    <name type="scientific">Emergomyces pasteurianus Ep9510</name>
    <dbReference type="NCBI Taxonomy" id="1447872"/>
    <lineage>
        <taxon>Eukaryota</taxon>
        <taxon>Fungi</taxon>
        <taxon>Dikarya</taxon>
        <taxon>Ascomycota</taxon>
        <taxon>Pezizomycotina</taxon>
        <taxon>Eurotiomycetes</taxon>
        <taxon>Eurotiomycetidae</taxon>
        <taxon>Onygenales</taxon>
        <taxon>Ajellomycetaceae</taxon>
        <taxon>Emergomyces</taxon>
    </lineage>
</organism>